<organism evidence="1 2">
    <name type="scientific">Roseivivax isoporae LMG 25204</name>
    <dbReference type="NCBI Taxonomy" id="1449351"/>
    <lineage>
        <taxon>Bacteria</taxon>
        <taxon>Pseudomonadati</taxon>
        <taxon>Pseudomonadota</taxon>
        <taxon>Alphaproteobacteria</taxon>
        <taxon>Rhodobacterales</taxon>
        <taxon>Roseobacteraceae</taxon>
        <taxon>Roseivivax</taxon>
    </lineage>
</organism>
<reference evidence="1 2" key="1">
    <citation type="submission" date="2014-01" db="EMBL/GenBank/DDBJ databases">
        <title>Roseivivax isoporae LMG 25204 Genome Sequencing.</title>
        <authorList>
            <person name="Lai Q."/>
            <person name="Li G."/>
            <person name="Shao Z."/>
        </authorList>
    </citation>
    <scope>NUCLEOTIDE SEQUENCE [LARGE SCALE GENOMIC DNA]</scope>
    <source>
        <strain evidence="1 2">LMG 25204</strain>
    </source>
</reference>
<accession>X7FDA2</accession>
<dbReference type="Proteomes" id="UP000023430">
    <property type="component" value="Unassembled WGS sequence"/>
</dbReference>
<comment type="caution">
    <text evidence="1">The sequence shown here is derived from an EMBL/GenBank/DDBJ whole genome shotgun (WGS) entry which is preliminary data.</text>
</comment>
<name>X7FDA2_9RHOB</name>
<proteinExistence type="predicted"/>
<protein>
    <submittedName>
        <fullName evidence="1">Uncharacterized protein</fullName>
    </submittedName>
</protein>
<dbReference type="STRING" id="1449351.RISW2_07685"/>
<keyword evidence="2" id="KW-1185">Reference proteome</keyword>
<evidence type="ECO:0000313" key="1">
    <source>
        <dbReference type="EMBL" id="ETX30800.1"/>
    </source>
</evidence>
<sequence>MGTLSDIWHCAVKLRPPTCRQMISPISTRSPSVSVQ</sequence>
<evidence type="ECO:0000313" key="2">
    <source>
        <dbReference type="Proteomes" id="UP000023430"/>
    </source>
</evidence>
<gene>
    <name evidence="1" type="ORF">RISW2_07685</name>
</gene>
<dbReference type="EMBL" id="JAME01000002">
    <property type="protein sequence ID" value="ETX30800.1"/>
    <property type="molecule type" value="Genomic_DNA"/>
</dbReference>
<dbReference type="AlphaFoldDB" id="X7FDA2"/>